<feature type="transmembrane region" description="Helical" evidence="7">
    <location>
        <begin position="105"/>
        <end position="128"/>
    </location>
</feature>
<comment type="caution">
    <text evidence="8">The sequence shown here is derived from an EMBL/GenBank/DDBJ whole genome shotgun (WGS) entry which is preliminary data.</text>
</comment>
<feature type="transmembrane region" description="Helical" evidence="7">
    <location>
        <begin position="191"/>
        <end position="214"/>
    </location>
</feature>
<dbReference type="PANTHER" id="PTHR20855:SF3">
    <property type="entry name" value="LD03007P"/>
    <property type="match status" value="1"/>
</dbReference>
<sequence>MGVYIREPINGLTHLFGAILSFIGLLALIFKANETIGSPLAITAVVIFGLSMTLLYSASATYHMVIAKKQVIAFLRRIDHSMIYILIAGTYTPLCLISLKGTLGWTLFIIITTLAVLGVVFKLVWFHCPRWLSTLLYIGMGWIVVFFSSNLVPIINKGGMVFLVLGGVIYTVGGIIYALKPKALNFKHMGFHEIFHLFILAGSLFHFITVYVYVL</sequence>
<keyword evidence="4 7" id="KW-0812">Transmembrane</keyword>
<evidence type="ECO:0000256" key="4">
    <source>
        <dbReference type="ARBA" id="ARBA00022692"/>
    </source>
</evidence>
<keyword evidence="5 7" id="KW-1133">Transmembrane helix</keyword>
<keyword evidence="6 7" id="KW-0472">Membrane</keyword>
<accession>A0ABU7VBK5</accession>
<feature type="transmembrane region" description="Helical" evidence="7">
    <location>
        <begin position="135"/>
        <end position="155"/>
    </location>
</feature>
<dbReference type="Pfam" id="PF03006">
    <property type="entry name" value="HlyIII"/>
    <property type="match status" value="1"/>
</dbReference>
<evidence type="ECO:0000256" key="5">
    <source>
        <dbReference type="ARBA" id="ARBA00022989"/>
    </source>
</evidence>
<evidence type="ECO:0000256" key="7">
    <source>
        <dbReference type="SAM" id="Phobius"/>
    </source>
</evidence>
<comment type="similarity">
    <text evidence="2">Belongs to the UPF0073 (Hly-III) family.</text>
</comment>
<name>A0ABU7VBK5_9BACI</name>
<feature type="transmembrane region" description="Helical" evidence="7">
    <location>
        <begin position="36"/>
        <end position="60"/>
    </location>
</feature>
<keyword evidence="3" id="KW-1003">Cell membrane</keyword>
<dbReference type="RefSeq" id="WP_331804208.1">
    <property type="nucleotide sequence ID" value="NZ_JAZHPM010000001.1"/>
</dbReference>
<protein>
    <submittedName>
        <fullName evidence="8">Hemolysin III family protein</fullName>
    </submittedName>
</protein>
<dbReference type="NCBIfam" id="TIGR01065">
    <property type="entry name" value="hlyIII"/>
    <property type="match status" value="1"/>
</dbReference>
<dbReference type="PANTHER" id="PTHR20855">
    <property type="entry name" value="ADIPOR/PROGESTIN RECEPTOR-RELATED"/>
    <property type="match status" value="1"/>
</dbReference>
<dbReference type="EMBL" id="JAZHPM010000001">
    <property type="protein sequence ID" value="MEF2290430.1"/>
    <property type="molecule type" value="Genomic_DNA"/>
</dbReference>
<proteinExistence type="inferred from homology"/>
<evidence type="ECO:0000313" key="9">
    <source>
        <dbReference type="Proteomes" id="UP001356080"/>
    </source>
</evidence>
<feature type="transmembrane region" description="Helical" evidence="7">
    <location>
        <begin position="161"/>
        <end position="179"/>
    </location>
</feature>
<evidence type="ECO:0000256" key="3">
    <source>
        <dbReference type="ARBA" id="ARBA00022475"/>
    </source>
</evidence>
<dbReference type="InterPro" id="IPR005744">
    <property type="entry name" value="Hy-lIII"/>
</dbReference>
<dbReference type="InterPro" id="IPR004254">
    <property type="entry name" value="AdipoR/HlyIII-related"/>
</dbReference>
<comment type="subcellular location">
    <subcellularLocation>
        <location evidence="1">Cell membrane</location>
        <topology evidence="1">Multi-pass membrane protein</topology>
    </subcellularLocation>
</comment>
<dbReference type="Proteomes" id="UP001356080">
    <property type="component" value="Unassembled WGS sequence"/>
</dbReference>
<organism evidence="8 9">
    <name type="scientific">Virgibacillus dokdonensis</name>
    <dbReference type="NCBI Taxonomy" id="302167"/>
    <lineage>
        <taxon>Bacteria</taxon>
        <taxon>Bacillati</taxon>
        <taxon>Bacillota</taxon>
        <taxon>Bacilli</taxon>
        <taxon>Bacillales</taxon>
        <taxon>Bacillaceae</taxon>
        <taxon>Virgibacillus</taxon>
    </lineage>
</organism>
<evidence type="ECO:0000313" key="8">
    <source>
        <dbReference type="EMBL" id="MEF2290430.1"/>
    </source>
</evidence>
<evidence type="ECO:0000256" key="2">
    <source>
        <dbReference type="ARBA" id="ARBA00008488"/>
    </source>
</evidence>
<feature type="transmembrane region" description="Helical" evidence="7">
    <location>
        <begin position="81"/>
        <end position="99"/>
    </location>
</feature>
<evidence type="ECO:0000256" key="6">
    <source>
        <dbReference type="ARBA" id="ARBA00023136"/>
    </source>
</evidence>
<gene>
    <name evidence="8" type="ORF">V2W34_00210</name>
</gene>
<evidence type="ECO:0000256" key="1">
    <source>
        <dbReference type="ARBA" id="ARBA00004651"/>
    </source>
</evidence>
<feature type="transmembrane region" description="Helical" evidence="7">
    <location>
        <begin position="12"/>
        <end position="30"/>
    </location>
</feature>
<keyword evidence="9" id="KW-1185">Reference proteome</keyword>
<reference evidence="8 9" key="1">
    <citation type="submission" date="2024-01" db="EMBL/GenBank/DDBJ databases">
        <title>Survival strategy associated with biotechnological potential of Virgibacillus dokdonensis T4.6 isolated from salt-fermented shrimp paste.</title>
        <authorList>
            <person name="Doan T.V."/>
            <person name="Quach N.T."/>
            <person name="Phi Q.-T."/>
        </authorList>
    </citation>
    <scope>NUCLEOTIDE SEQUENCE [LARGE SCALE GENOMIC DNA]</scope>
    <source>
        <strain evidence="8 9">T4.6</strain>
    </source>
</reference>